<dbReference type="PANTHER" id="PTHR35800:SF1">
    <property type="entry name" value="RNA-BINDING PROTEIN KHPB"/>
    <property type="match status" value="1"/>
</dbReference>
<feature type="domain" description="R3H" evidence="7">
    <location>
        <begin position="152"/>
        <end position="218"/>
    </location>
</feature>
<evidence type="ECO:0000256" key="5">
    <source>
        <dbReference type="ARBA" id="ARBA00023316"/>
    </source>
</evidence>
<reference evidence="8 9" key="1">
    <citation type="submission" date="2014-12" db="EMBL/GenBank/DDBJ databases">
        <title>Comparative genomics of the lactic acid bacteria isolated from the honey bee gut.</title>
        <authorList>
            <person name="Ellegaard K.M."/>
            <person name="Tamarit D."/>
            <person name="Javelind E."/>
            <person name="Olofsson T."/>
            <person name="Andersson S.G."/>
            <person name="Vasquez A."/>
        </authorList>
    </citation>
    <scope>NUCLEOTIDE SEQUENCE [LARGE SCALE GENOMIC DNA]</scope>
    <source>
        <strain evidence="8 9">Hon2</strain>
    </source>
</reference>
<dbReference type="InterPro" id="IPR039247">
    <property type="entry name" value="KhpB"/>
</dbReference>
<comment type="caution">
    <text evidence="6">Lacks conserved residue(s) required for the propagation of feature annotation.</text>
</comment>
<dbReference type="Pfam" id="PF01424">
    <property type="entry name" value="R3H"/>
    <property type="match status" value="1"/>
</dbReference>
<dbReference type="PATRIC" id="fig|1218508.4.peg.1574"/>
<evidence type="ECO:0000259" key="7">
    <source>
        <dbReference type="PROSITE" id="PS51061"/>
    </source>
</evidence>
<dbReference type="STRING" id="1218508.JG29_15810"/>
<accession>A0A0F4KP97</accession>
<dbReference type="HOGENOM" id="CLU_042512_0_1_9"/>
<protein>
    <recommendedName>
        <fullName evidence="6">RNA-binding protein KhpB</fullName>
    </recommendedName>
    <alternativeName>
        <fullName evidence="6">RNA-binding protein EloR</fullName>
    </alternativeName>
</protein>
<dbReference type="Gene3D" id="3.30.30.80">
    <property type="entry name" value="probable RNA-binding protein from clostridium symbiosum atcc 14940"/>
    <property type="match status" value="1"/>
</dbReference>
<proteinExistence type="inferred from homology"/>
<dbReference type="PANTHER" id="PTHR35800">
    <property type="entry name" value="PROTEIN JAG"/>
    <property type="match status" value="1"/>
</dbReference>
<dbReference type="SMART" id="SM00393">
    <property type="entry name" value="R3H"/>
    <property type="match status" value="1"/>
</dbReference>
<keyword evidence="5 6" id="KW-0961">Cell wall biogenesis/degradation</keyword>
<evidence type="ECO:0000313" key="8">
    <source>
        <dbReference type="EMBL" id="KJY48235.1"/>
    </source>
</evidence>
<dbReference type="Pfam" id="PF13083">
    <property type="entry name" value="KH_KhpA-B"/>
    <property type="match status" value="1"/>
</dbReference>
<dbReference type="NCBIfam" id="NF041568">
    <property type="entry name" value="Jag_EloR"/>
    <property type="match status" value="1"/>
</dbReference>
<dbReference type="InterPro" id="IPR001374">
    <property type="entry name" value="R3H_dom"/>
</dbReference>
<keyword evidence="2 6" id="KW-0694">RNA-binding</keyword>
<dbReference type="AlphaFoldDB" id="A0A0F4KP97"/>
<dbReference type="InterPro" id="IPR036867">
    <property type="entry name" value="R3H_dom_sf"/>
</dbReference>
<dbReference type="GO" id="GO:0005737">
    <property type="term" value="C:cytoplasm"/>
    <property type="evidence" value="ECO:0007669"/>
    <property type="project" value="UniProtKB-SubCell"/>
</dbReference>
<dbReference type="GO" id="GO:0009252">
    <property type="term" value="P:peptidoglycan biosynthetic process"/>
    <property type="evidence" value="ECO:0007669"/>
    <property type="project" value="UniProtKB-UniRule"/>
</dbReference>
<evidence type="ECO:0000313" key="9">
    <source>
        <dbReference type="Proteomes" id="UP000033695"/>
    </source>
</evidence>
<dbReference type="GO" id="GO:0003723">
    <property type="term" value="F:RNA binding"/>
    <property type="evidence" value="ECO:0007669"/>
    <property type="project" value="UniProtKB-UniRule"/>
</dbReference>
<evidence type="ECO:0000256" key="2">
    <source>
        <dbReference type="ARBA" id="ARBA00022884"/>
    </source>
</evidence>
<evidence type="ECO:0000256" key="3">
    <source>
        <dbReference type="ARBA" id="ARBA00022960"/>
    </source>
</evidence>
<dbReference type="InterPro" id="IPR032782">
    <property type="entry name" value="KhpB_N"/>
</dbReference>
<dbReference type="SMART" id="SM01245">
    <property type="entry name" value="Jag_N"/>
    <property type="match status" value="1"/>
</dbReference>
<dbReference type="RefSeq" id="WP_045923399.1">
    <property type="nucleotide sequence ID" value="NZ_JAAEDY010000007.1"/>
</dbReference>
<dbReference type="GO" id="GO:0008360">
    <property type="term" value="P:regulation of cell shape"/>
    <property type="evidence" value="ECO:0007669"/>
    <property type="project" value="UniProtKB-KW"/>
</dbReference>
<dbReference type="HAMAP" id="MF_00867">
    <property type="entry name" value="KhpB"/>
    <property type="match status" value="1"/>
</dbReference>
<comment type="function">
    <text evidence="6">A probable RNA chaperone. Forms a complex with KhpA which binds to cellular RNA and controls its expression. Plays a role in peptidoglycan (PG) homeostasis and cell length regulation.</text>
</comment>
<evidence type="ECO:0000256" key="6">
    <source>
        <dbReference type="HAMAP-Rule" id="MF_00867"/>
    </source>
</evidence>
<sequence>MTQFQGNTIQNAIESGMRQLNLQREQVSVDVISEGRKGFLGIGKRPALVDIKPLENVKTLVDVSQSTSEQIARIQAYLNQIVATIDYLQTATLIKNTDSLKFELQTAPENQAQAIGKHGKNINALQTIIQEYAYYLDFRQQPILLDCGDYRQRRQKALLALSTFKAEQVAATQKPAYLDPMPALERKIIYENLAANKQVNVRTQGKGTARYVVIRPVQQ</sequence>
<dbReference type="InterPro" id="IPR034079">
    <property type="entry name" value="R3H_KhpB"/>
</dbReference>
<keyword evidence="4 6" id="KW-0143">Chaperone</keyword>
<keyword evidence="9" id="KW-1185">Reference proteome</keyword>
<name>A0A0F4KP97_9LACO</name>
<dbReference type="PROSITE" id="PS51061">
    <property type="entry name" value="R3H"/>
    <property type="match status" value="1"/>
</dbReference>
<comment type="similarity">
    <text evidence="6">Belongs to the KhpB RNA-binding protein family.</text>
</comment>
<comment type="domain">
    <text evidence="6">Has an N-terminal Jag-N domain and 2 RNA-binding domains (KH and R3H).</text>
</comment>
<dbReference type="Gene3D" id="3.30.300.20">
    <property type="match status" value="1"/>
</dbReference>
<evidence type="ECO:0000256" key="4">
    <source>
        <dbReference type="ARBA" id="ARBA00023186"/>
    </source>
</evidence>
<dbReference type="EMBL" id="JXBZ01000010">
    <property type="protein sequence ID" value="KJY48235.1"/>
    <property type="molecule type" value="Genomic_DNA"/>
</dbReference>
<dbReference type="InterPro" id="IPR038247">
    <property type="entry name" value="Jag_N_dom_sf"/>
</dbReference>
<comment type="subcellular location">
    <subcellularLocation>
        <location evidence="6">Cytoplasm</location>
    </subcellularLocation>
</comment>
<dbReference type="Proteomes" id="UP000033695">
    <property type="component" value="Unassembled WGS sequence"/>
</dbReference>
<dbReference type="Gene3D" id="3.30.1370.50">
    <property type="entry name" value="R3H-like domain"/>
    <property type="match status" value="1"/>
</dbReference>
<organism evidence="8 9">
    <name type="scientific">Bombilactobacillus mellis</name>
    <dbReference type="NCBI Taxonomy" id="1218508"/>
    <lineage>
        <taxon>Bacteria</taxon>
        <taxon>Bacillati</taxon>
        <taxon>Bacillota</taxon>
        <taxon>Bacilli</taxon>
        <taxon>Lactobacillales</taxon>
        <taxon>Lactobacillaceae</taxon>
        <taxon>Bombilactobacillus</taxon>
    </lineage>
</organism>
<dbReference type="GO" id="GO:0071555">
    <property type="term" value="P:cell wall organization"/>
    <property type="evidence" value="ECO:0007669"/>
    <property type="project" value="UniProtKB-KW"/>
</dbReference>
<keyword evidence="1 6" id="KW-0963">Cytoplasm</keyword>
<dbReference type="InterPro" id="IPR015946">
    <property type="entry name" value="KH_dom-like_a/b"/>
</dbReference>
<dbReference type="CDD" id="cd02644">
    <property type="entry name" value="R3H_jag"/>
    <property type="match status" value="1"/>
</dbReference>
<comment type="caution">
    <text evidence="8">The sequence shown here is derived from an EMBL/GenBank/DDBJ whole genome shotgun (WGS) entry which is preliminary data.</text>
</comment>
<comment type="subunit">
    <text evidence="6">Forms a complex with KhpA.</text>
</comment>
<keyword evidence="3 6" id="KW-0133">Cell shape</keyword>
<evidence type="ECO:0000256" key="1">
    <source>
        <dbReference type="ARBA" id="ARBA00022490"/>
    </source>
</evidence>
<dbReference type="Pfam" id="PF14804">
    <property type="entry name" value="Jag_N"/>
    <property type="match status" value="1"/>
</dbReference>
<dbReference type="OrthoDB" id="9794483at2"/>
<gene>
    <name evidence="6" type="primary">khpB</name>
    <name evidence="6" type="synonym">eloR</name>
    <name evidence="8" type="ORF">JG29_15810</name>
</gene>